<name>A0AAD5MNS7_PARTN</name>
<accession>A0AAD5MNS7</accession>
<organism evidence="2 3">
    <name type="scientific">Parelaphostrongylus tenuis</name>
    <name type="common">Meningeal worm</name>
    <dbReference type="NCBI Taxonomy" id="148309"/>
    <lineage>
        <taxon>Eukaryota</taxon>
        <taxon>Metazoa</taxon>
        <taxon>Ecdysozoa</taxon>
        <taxon>Nematoda</taxon>
        <taxon>Chromadorea</taxon>
        <taxon>Rhabditida</taxon>
        <taxon>Rhabditina</taxon>
        <taxon>Rhabditomorpha</taxon>
        <taxon>Strongyloidea</taxon>
        <taxon>Metastrongylidae</taxon>
        <taxon>Parelaphostrongylus</taxon>
    </lineage>
</organism>
<dbReference type="AlphaFoldDB" id="A0AAD5MNS7"/>
<evidence type="ECO:0000313" key="2">
    <source>
        <dbReference type="EMBL" id="KAJ1361940.1"/>
    </source>
</evidence>
<feature type="transmembrane region" description="Helical" evidence="1">
    <location>
        <begin position="16"/>
        <end position="36"/>
    </location>
</feature>
<comment type="caution">
    <text evidence="2">The sequence shown here is derived from an EMBL/GenBank/DDBJ whole genome shotgun (WGS) entry which is preliminary data.</text>
</comment>
<dbReference type="Proteomes" id="UP001196413">
    <property type="component" value="Unassembled WGS sequence"/>
</dbReference>
<dbReference type="EMBL" id="JAHQIW010004318">
    <property type="protein sequence ID" value="KAJ1361940.1"/>
    <property type="molecule type" value="Genomic_DNA"/>
</dbReference>
<keyword evidence="3" id="KW-1185">Reference proteome</keyword>
<evidence type="ECO:0000256" key="1">
    <source>
        <dbReference type="SAM" id="Phobius"/>
    </source>
</evidence>
<reference evidence="2" key="1">
    <citation type="submission" date="2021-06" db="EMBL/GenBank/DDBJ databases">
        <title>Parelaphostrongylus tenuis whole genome reference sequence.</title>
        <authorList>
            <person name="Garwood T.J."/>
            <person name="Larsen P.A."/>
            <person name="Fountain-Jones N.M."/>
            <person name="Garbe J.R."/>
            <person name="Macchietto M.G."/>
            <person name="Kania S.A."/>
            <person name="Gerhold R.W."/>
            <person name="Richards J.E."/>
            <person name="Wolf T.M."/>
        </authorList>
    </citation>
    <scope>NUCLEOTIDE SEQUENCE</scope>
    <source>
        <strain evidence="2">MNPRO001-30</strain>
        <tissue evidence="2">Meninges</tissue>
    </source>
</reference>
<keyword evidence="1" id="KW-0812">Transmembrane</keyword>
<keyword evidence="1" id="KW-1133">Transmembrane helix</keyword>
<gene>
    <name evidence="2" type="ORF">KIN20_021328</name>
</gene>
<keyword evidence="1" id="KW-0472">Membrane</keyword>
<evidence type="ECO:0000313" key="3">
    <source>
        <dbReference type="Proteomes" id="UP001196413"/>
    </source>
</evidence>
<protein>
    <submittedName>
        <fullName evidence="2">Uncharacterized protein</fullName>
    </submittedName>
</protein>
<proteinExistence type="predicted"/>
<sequence>MTLPDVNTLSAPVAEIVMLMITAIVLSDLIWAYSALLRGVKNVIKIVQSRLTLCNPIHVQLESHPDALNTGSGSATVVALTSI</sequence>